<dbReference type="EMBL" id="ABYW01000018">
    <property type="protein sequence ID" value="EEE42711.1"/>
    <property type="molecule type" value="Genomic_DNA"/>
</dbReference>
<reference evidence="2 3" key="2">
    <citation type="submission" date="2008-11" db="EMBL/GenBank/DDBJ databases">
        <title>Draft genome sequence of Methanobrevibacter smithii (DSM 2375).</title>
        <authorList>
            <person name="Sudarsanam P."/>
            <person name="Ley R."/>
            <person name="Guruge J."/>
            <person name="Turnbaugh P.J."/>
            <person name="Mahowald M."/>
            <person name="Liep D."/>
            <person name="Gordon J."/>
        </authorList>
    </citation>
    <scope>NUCLEOTIDE SEQUENCE [LARGE SCALE GENOMIC DNA]</scope>
    <source>
        <strain evidence="2 3">DSM 2375</strain>
    </source>
</reference>
<name>B9AGX1_METSM</name>
<sequence>MNNKKISSFEIKKHNKFSWSYVYTIDGRKYDIHGGSTYDLRKKVLARDLPWDDENYPEDKLTKTQYDSMKAMKATIENSYTPYNEATKDYEDSQTRHWWNPSSKKWDRYRDKPY</sequence>
<dbReference type="Proteomes" id="UP000003489">
    <property type="component" value="Unassembled WGS sequence"/>
</dbReference>
<dbReference type="RefSeq" id="WP_004036777.1">
    <property type="nucleotide sequence ID" value="NZ_DS996913.1"/>
</dbReference>
<dbReference type="AlphaFoldDB" id="B9AGX1"/>
<feature type="region of interest" description="Disordered" evidence="1">
    <location>
        <begin position="83"/>
        <end position="114"/>
    </location>
</feature>
<dbReference type="OrthoDB" id="387719at2157"/>
<accession>B9AGX1</accession>
<proteinExistence type="predicted"/>
<evidence type="ECO:0000313" key="2">
    <source>
        <dbReference type="EMBL" id="EEE42711.1"/>
    </source>
</evidence>
<gene>
    <name evidence="2" type="ORF">METSMIALI_01629</name>
</gene>
<feature type="compositionally biased region" description="Basic and acidic residues" evidence="1">
    <location>
        <begin position="86"/>
        <end position="95"/>
    </location>
</feature>
<evidence type="ECO:0000256" key="1">
    <source>
        <dbReference type="SAM" id="MobiDB-lite"/>
    </source>
</evidence>
<evidence type="ECO:0000313" key="3">
    <source>
        <dbReference type="Proteomes" id="UP000003489"/>
    </source>
</evidence>
<dbReference type="HOGENOM" id="CLU_2152651_0_0_2"/>
<organism evidence="2 3">
    <name type="scientific">Methanobrevibacter smithii DSM 2375</name>
    <dbReference type="NCBI Taxonomy" id="483214"/>
    <lineage>
        <taxon>Archaea</taxon>
        <taxon>Methanobacteriati</taxon>
        <taxon>Methanobacteriota</taxon>
        <taxon>Methanomada group</taxon>
        <taxon>Methanobacteria</taxon>
        <taxon>Methanobacteriales</taxon>
        <taxon>Methanobacteriaceae</taxon>
        <taxon>Methanobrevibacter</taxon>
    </lineage>
</organism>
<comment type="caution">
    <text evidence="2">The sequence shown here is derived from an EMBL/GenBank/DDBJ whole genome shotgun (WGS) entry which is preliminary data.</text>
</comment>
<protein>
    <submittedName>
        <fullName evidence="2">Uncharacterized protein</fullName>
    </submittedName>
</protein>
<feature type="compositionally biased region" description="Basic and acidic residues" evidence="1">
    <location>
        <begin position="104"/>
        <end position="114"/>
    </location>
</feature>
<reference evidence="2 3" key="1">
    <citation type="submission" date="2008-10" db="EMBL/GenBank/DDBJ databases">
        <authorList>
            <person name="Fulton L."/>
            <person name="Clifton S."/>
            <person name="Fulton B."/>
            <person name="Xu J."/>
            <person name="Minx P."/>
            <person name="Pepin K.H."/>
            <person name="Johnson M."/>
            <person name="Bhonagiri V."/>
            <person name="Nash W.E."/>
            <person name="Mardis E.R."/>
            <person name="Wilson R.K."/>
        </authorList>
    </citation>
    <scope>NUCLEOTIDE SEQUENCE [LARGE SCALE GENOMIC DNA]</scope>
    <source>
        <strain evidence="2 3">DSM 2375</strain>
    </source>
</reference>
<dbReference type="PATRIC" id="fig|483214.13.peg.1567"/>